<evidence type="ECO:0000256" key="2">
    <source>
        <dbReference type="ARBA" id="ARBA00009808"/>
    </source>
</evidence>
<reference evidence="10 11" key="1">
    <citation type="journal article" date="2022" name="G3 (Bethesda)">
        <title>Enemy or ally: a genomic approach to elucidate the lifestyle of Phyllosticta citrichinaensis.</title>
        <authorList>
            <person name="Buijs V.A."/>
            <person name="Groenewald J.Z."/>
            <person name="Haridas S."/>
            <person name="LaButti K.M."/>
            <person name="Lipzen A."/>
            <person name="Martin F.M."/>
            <person name="Barry K."/>
            <person name="Grigoriev I.V."/>
            <person name="Crous P.W."/>
            <person name="Seidl M.F."/>
        </authorList>
    </citation>
    <scope>NUCLEOTIDE SEQUENCE [LARGE SCALE GENOMIC DNA]</scope>
    <source>
        <strain evidence="10 11">CBS 129764</strain>
    </source>
</reference>
<evidence type="ECO:0000256" key="8">
    <source>
        <dbReference type="SAM" id="Phobius"/>
    </source>
</evidence>
<dbReference type="Proteomes" id="UP001456524">
    <property type="component" value="Unassembled WGS sequence"/>
</dbReference>
<sequence>MEHQLASPATEAKFLMLDQDSRPAPVASVPSAPKLLNKNDLVARVAVDANDHVVKARKARRRVNTRDEGLAGTFCKWIEEHQIGLSMNLLLLLALTHLCFPRARQSTWKFFDLSYYDENTNRYTQGYDDFPFVFFWVVAFTALRAGTMDYVLKPCARLGGIRSKKACVRFAEQGWLAIYYSFSWAVGMYIYYHSPYWLNLTEIWTNFPTNAVGRLMKRYYLVQFAFWLQQIFVINMEARRKDHWQMFTHHIITCALIFTSYSYYQTKVGNVILCLMDVVDIFLSGAKILKYLGYQTACDVGFGIFIISWTVARHVLYIMVMYSIWTIVPVVMPYGCYDSVSGSLLGDSPTTPANGGGEIMKEILQPFRDPGGVVCFNDRIRMSFLGLLGGLQVITILWFYMIIKVAYRVLAGQGADDTRSDDEGEDEEEDSTRPHGTDDLEDNLRRQDKPGKEALKIATLDQKPLEQEVGVEGLAFNTPTRRRSERLYKRSAPRASGISIPGHSDRKELLGRIGCDKPVSE</sequence>
<feature type="compositionally biased region" description="Basic and acidic residues" evidence="7">
    <location>
        <begin position="431"/>
        <end position="453"/>
    </location>
</feature>
<feature type="region of interest" description="Disordered" evidence="7">
    <location>
        <begin position="415"/>
        <end position="453"/>
    </location>
</feature>
<dbReference type="PANTHER" id="PTHR12560:SF0">
    <property type="entry name" value="LD18904P"/>
    <property type="match status" value="1"/>
</dbReference>
<comment type="similarity">
    <text evidence="2">Belongs to the sphingosine N-acyltransferase family.</text>
</comment>
<feature type="transmembrane region" description="Helical" evidence="8">
    <location>
        <begin position="133"/>
        <end position="152"/>
    </location>
</feature>
<dbReference type="SMART" id="SM00724">
    <property type="entry name" value="TLC"/>
    <property type="match status" value="1"/>
</dbReference>
<feature type="transmembrane region" description="Helical" evidence="8">
    <location>
        <begin position="384"/>
        <end position="403"/>
    </location>
</feature>
<feature type="compositionally biased region" description="Basic residues" evidence="7">
    <location>
        <begin position="482"/>
        <end position="492"/>
    </location>
</feature>
<evidence type="ECO:0000256" key="6">
    <source>
        <dbReference type="PROSITE-ProRule" id="PRU00205"/>
    </source>
</evidence>
<feature type="domain" description="TLC" evidence="9">
    <location>
        <begin position="168"/>
        <end position="411"/>
    </location>
</feature>
<proteinExistence type="inferred from homology"/>
<keyword evidence="3 6" id="KW-0812">Transmembrane</keyword>
<evidence type="ECO:0000256" key="4">
    <source>
        <dbReference type="ARBA" id="ARBA00022989"/>
    </source>
</evidence>
<feature type="transmembrane region" description="Helical" evidence="8">
    <location>
        <begin position="218"/>
        <end position="235"/>
    </location>
</feature>
<dbReference type="Pfam" id="PF03798">
    <property type="entry name" value="TRAM_LAG1_CLN8"/>
    <property type="match status" value="1"/>
</dbReference>
<dbReference type="PROSITE" id="PS50922">
    <property type="entry name" value="TLC"/>
    <property type="match status" value="1"/>
</dbReference>
<evidence type="ECO:0000313" key="10">
    <source>
        <dbReference type="EMBL" id="KAK8156021.1"/>
    </source>
</evidence>
<keyword evidence="11" id="KW-1185">Reference proteome</keyword>
<protein>
    <submittedName>
        <fullName evidence="10">TLC domain-containing protein</fullName>
    </submittedName>
</protein>
<dbReference type="InterPro" id="IPR006634">
    <property type="entry name" value="TLC-dom"/>
</dbReference>
<feature type="transmembrane region" description="Helical" evidence="8">
    <location>
        <begin position="247"/>
        <end position="264"/>
    </location>
</feature>
<dbReference type="EMBL" id="JBBWUH010000010">
    <property type="protein sequence ID" value="KAK8156021.1"/>
    <property type="molecule type" value="Genomic_DNA"/>
</dbReference>
<comment type="subcellular location">
    <subcellularLocation>
        <location evidence="1">Membrane</location>
        <topology evidence="1">Multi-pass membrane protein</topology>
    </subcellularLocation>
</comment>
<evidence type="ECO:0000313" key="11">
    <source>
        <dbReference type="Proteomes" id="UP001456524"/>
    </source>
</evidence>
<feature type="compositionally biased region" description="Acidic residues" evidence="7">
    <location>
        <begin position="419"/>
        <end position="430"/>
    </location>
</feature>
<keyword evidence="5 6" id="KW-0472">Membrane</keyword>
<evidence type="ECO:0000256" key="7">
    <source>
        <dbReference type="SAM" id="MobiDB-lite"/>
    </source>
</evidence>
<gene>
    <name evidence="10" type="ORF">IWX90DRAFT_55948</name>
</gene>
<evidence type="ECO:0000256" key="5">
    <source>
        <dbReference type="ARBA" id="ARBA00023136"/>
    </source>
</evidence>
<comment type="caution">
    <text evidence="10">The sequence shown here is derived from an EMBL/GenBank/DDBJ whole genome shotgun (WGS) entry which is preliminary data.</text>
</comment>
<dbReference type="InterPro" id="IPR016439">
    <property type="entry name" value="Lag1/Lac1-like"/>
</dbReference>
<accession>A0ABR1XIS2</accession>
<feature type="transmembrane region" description="Helical" evidence="8">
    <location>
        <begin position="173"/>
        <end position="192"/>
    </location>
</feature>
<name>A0ABR1XIS2_9PEZI</name>
<feature type="region of interest" description="Disordered" evidence="7">
    <location>
        <begin position="482"/>
        <end position="504"/>
    </location>
</feature>
<dbReference type="PANTHER" id="PTHR12560">
    <property type="entry name" value="LONGEVITY ASSURANCE FACTOR 1 LAG1"/>
    <property type="match status" value="1"/>
</dbReference>
<evidence type="ECO:0000256" key="3">
    <source>
        <dbReference type="ARBA" id="ARBA00022692"/>
    </source>
</evidence>
<evidence type="ECO:0000256" key="1">
    <source>
        <dbReference type="ARBA" id="ARBA00004141"/>
    </source>
</evidence>
<keyword evidence="4 8" id="KW-1133">Transmembrane helix</keyword>
<evidence type="ECO:0000259" key="9">
    <source>
        <dbReference type="PROSITE" id="PS50922"/>
    </source>
</evidence>
<organism evidence="10 11">
    <name type="scientific">Phyllosticta citrichinensis</name>
    <dbReference type="NCBI Taxonomy" id="1130410"/>
    <lineage>
        <taxon>Eukaryota</taxon>
        <taxon>Fungi</taxon>
        <taxon>Dikarya</taxon>
        <taxon>Ascomycota</taxon>
        <taxon>Pezizomycotina</taxon>
        <taxon>Dothideomycetes</taxon>
        <taxon>Dothideomycetes incertae sedis</taxon>
        <taxon>Botryosphaeriales</taxon>
        <taxon>Phyllostictaceae</taxon>
        <taxon>Phyllosticta</taxon>
    </lineage>
</organism>